<dbReference type="PANTHER" id="PTHR19308:SF14">
    <property type="entry name" value="START DOMAIN-CONTAINING PROTEIN"/>
    <property type="match status" value="1"/>
</dbReference>
<dbReference type="Pfam" id="PF01852">
    <property type="entry name" value="START"/>
    <property type="match status" value="1"/>
</dbReference>
<feature type="region of interest" description="Disordered" evidence="1">
    <location>
        <begin position="851"/>
        <end position="877"/>
    </location>
</feature>
<dbReference type="PROSITE" id="PS50848">
    <property type="entry name" value="START"/>
    <property type="match status" value="1"/>
</dbReference>
<reference evidence="4" key="1">
    <citation type="journal article" date="2020" name="Fungal Divers.">
        <title>Resolving the Mortierellaceae phylogeny through synthesis of multi-gene phylogenetics and phylogenomics.</title>
        <authorList>
            <person name="Vandepol N."/>
            <person name="Liber J."/>
            <person name="Desiro A."/>
            <person name="Na H."/>
            <person name="Kennedy M."/>
            <person name="Barry K."/>
            <person name="Grigoriev I.V."/>
            <person name="Miller A.N."/>
            <person name="O'Donnell K."/>
            <person name="Stajich J.E."/>
            <person name="Bonito G."/>
        </authorList>
    </citation>
    <scope>NUCLEOTIDE SEQUENCE</scope>
    <source>
        <strain evidence="4">NRRL 2769</strain>
    </source>
</reference>
<dbReference type="GO" id="GO:0008289">
    <property type="term" value="F:lipid binding"/>
    <property type="evidence" value="ECO:0007669"/>
    <property type="project" value="InterPro"/>
</dbReference>
<feature type="domain" description="START" evidence="3">
    <location>
        <begin position="558"/>
        <end position="732"/>
    </location>
</feature>
<feature type="region of interest" description="Disordered" evidence="1">
    <location>
        <begin position="265"/>
        <end position="341"/>
    </location>
</feature>
<feature type="compositionally biased region" description="Low complexity" evidence="1">
    <location>
        <begin position="1"/>
        <end position="16"/>
    </location>
</feature>
<comment type="caution">
    <text evidence="4">The sequence shown here is derived from an EMBL/GenBank/DDBJ whole genome shotgun (WGS) entry which is preliminary data.</text>
</comment>
<feature type="transmembrane region" description="Helical" evidence="2">
    <location>
        <begin position="909"/>
        <end position="926"/>
    </location>
</feature>
<dbReference type="GO" id="GO:0005737">
    <property type="term" value="C:cytoplasm"/>
    <property type="evidence" value="ECO:0007669"/>
    <property type="project" value="UniProtKB-ARBA"/>
</dbReference>
<feature type="compositionally biased region" description="Polar residues" evidence="1">
    <location>
        <begin position="307"/>
        <end position="322"/>
    </location>
</feature>
<evidence type="ECO:0000313" key="5">
    <source>
        <dbReference type="Proteomes" id="UP000703661"/>
    </source>
</evidence>
<proteinExistence type="predicted"/>
<dbReference type="InterPro" id="IPR051213">
    <property type="entry name" value="START_lipid_transfer"/>
</dbReference>
<feature type="compositionally biased region" description="Low complexity" evidence="1">
    <location>
        <begin position="323"/>
        <end position="336"/>
    </location>
</feature>
<keyword evidence="2" id="KW-0812">Transmembrane</keyword>
<dbReference type="Gene3D" id="3.30.530.20">
    <property type="match status" value="1"/>
</dbReference>
<sequence length="929" mass="102173">MPHSTTTTTAHSPIATGSSTPTLSASVHGDNHPLTQILILYQKATSTFLLRQLASAYSTSLEALELLSRTNQEYGLEHTENISTRRSYFILKQKLWILHTTIFGAMLSDRAAAPAVNNVRKRFSGSSKDSPEKLVRDLWKRLVDDYNGVEGDVDGQVMVPFTLMCTNQKLYTLARQIVEGYLATIPDGMLIHLETAAGVTLAHGTSDQKDPLMINYERLVELYLIHVLAKLGEWGCANDFLQYNTVLSESSKKAYGKILHKLHQKSLKPKKPSATKQDSISKSLSTSTSSSAISTSVSSPTLSSASIQTSSVPSQSTDPQNNTTSETHSTSSASSTINGSVIGSVKQPTSTTLANNVVRTKVATTKQGSSNTISTTTWQGLVAFMGALSRNRTKASEYVNAGMTKLMQTFKMVFLHGILDKIHYLFFELIFVAAFGKIFGLPDLVDRFFPSSKLKSPINIQTVEGVLPVKTSIAVPNSDISASTLTRTAVGSVVESVTLKNARPIADMPTTTTTTTTTSLSGEIKITNTNNIDKNLEVGPYAKELAEMEKKFMDYINNDEIWEKVYEDTSIKAPKGSDSEGWIQVFQYKSRPMCYKIIAHMSNTAAVTFDTLCELERRLEWDPMCVEARVLEEVAQHPGATVQYVRTKAVWPTASRDTVVLGTVKDLGSKGLFMVNSSIEHESMPERAKEKIVRMETTVAGHLITPAEDGTSCRLVQVVDADLKGWIPEKVIQMVSTKAVPDGLRAINALIPKVTPYSESKVLIKVAQAQKEADLKRSKTDTLELRDMDPEDEELVPDIDAKNGRGGDMLVPSKNDSVSTHTLRRQRSLEEDISLSNLSDRLKVVEAEIENERQTRKRSGRQQSFEKSSKGGNTSKALEKTKTINVFQNFWEGIKENLSHTFASKANKIIVAVIVVAVLGSSIAKLKRR</sequence>
<dbReference type="SMART" id="SM00234">
    <property type="entry name" value="START"/>
    <property type="match status" value="1"/>
</dbReference>
<feature type="region of interest" description="Disordered" evidence="1">
    <location>
        <begin position="1"/>
        <end position="26"/>
    </location>
</feature>
<feature type="compositionally biased region" description="Polar residues" evidence="1">
    <location>
        <begin position="861"/>
        <end position="876"/>
    </location>
</feature>
<dbReference type="PANTHER" id="PTHR19308">
    <property type="entry name" value="PHOSPHATIDYLCHOLINE TRANSFER PROTEIN"/>
    <property type="match status" value="1"/>
</dbReference>
<keyword evidence="2" id="KW-1133">Transmembrane helix</keyword>
<feature type="compositionally biased region" description="Low complexity" evidence="1">
    <location>
        <begin position="280"/>
        <end position="306"/>
    </location>
</feature>
<name>A0A9P6MQE5_9FUNG</name>
<dbReference type="CDD" id="cd00177">
    <property type="entry name" value="START"/>
    <property type="match status" value="1"/>
</dbReference>
<feature type="region of interest" description="Disordered" evidence="1">
    <location>
        <begin position="786"/>
        <end position="821"/>
    </location>
</feature>
<evidence type="ECO:0000259" key="3">
    <source>
        <dbReference type="PROSITE" id="PS50848"/>
    </source>
</evidence>
<protein>
    <recommendedName>
        <fullName evidence="3">START domain-containing protein</fullName>
    </recommendedName>
</protein>
<organism evidence="4 5">
    <name type="scientific">Entomortierella chlamydospora</name>
    <dbReference type="NCBI Taxonomy" id="101097"/>
    <lineage>
        <taxon>Eukaryota</taxon>
        <taxon>Fungi</taxon>
        <taxon>Fungi incertae sedis</taxon>
        <taxon>Mucoromycota</taxon>
        <taxon>Mortierellomycotina</taxon>
        <taxon>Mortierellomycetes</taxon>
        <taxon>Mortierellales</taxon>
        <taxon>Mortierellaceae</taxon>
        <taxon>Entomortierella</taxon>
    </lineage>
</organism>
<gene>
    <name evidence="4" type="ORF">BGZ80_002228</name>
</gene>
<dbReference type="InterPro" id="IPR023393">
    <property type="entry name" value="START-like_dom_sf"/>
</dbReference>
<keyword evidence="2" id="KW-0472">Membrane</keyword>
<dbReference type="AlphaFoldDB" id="A0A9P6MQE5"/>
<dbReference type="InterPro" id="IPR002913">
    <property type="entry name" value="START_lipid-bd_dom"/>
</dbReference>
<dbReference type="Proteomes" id="UP000703661">
    <property type="component" value="Unassembled WGS sequence"/>
</dbReference>
<evidence type="ECO:0000256" key="2">
    <source>
        <dbReference type="SAM" id="Phobius"/>
    </source>
</evidence>
<evidence type="ECO:0000256" key="1">
    <source>
        <dbReference type="SAM" id="MobiDB-lite"/>
    </source>
</evidence>
<keyword evidence="5" id="KW-1185">Reference proteome</keyword>
<dbReference type="EMBL" id="JAAAID010001544">
    <property type="protein sequence ID" value="KAG0009605.1"/>
    <property type="molecule type" value="Genomic_DNA"/>
</dbReference>
<dbReference type="SUPFAM" id="SSF55961">
    <property type="entry name" value="Bet v1-like"/>
    <property type="match status" value="1"/>
</dbReference>
<accession>A0A9P6MQE5</accession>
<evidence type="ECO:0000313" key="4">
    <source>
        <dbReference type="EMBL" id="KAG0009605.1"/>
    </source>
</evidence>